<reference evidence="1" key="1">
    <citation type="submission" date="2018-12" db="EMBL/GenBank/DDBJ databases">
        <title>Novel natural products biosynthetic potential of the class Ktedonobacteria.</title>
        <authorList>
            <person name="Zheng Y."/>
            <person name="Saitou A."/>
            <person name="Wang C.M."/>
            <person name="Toyoda A."/>
            <person name="Minakuchi Y."/>
            <person name="Sekiguchi Y."/>
            <person name="Ueda K."/>
            <person name="Takano H."/>
            <person name="Sakai Y."/>
            <person name="Yokota A."/>
            <person name="Yabe S."/>
        </authorList>
    </citation>
    <scope>NUCLEOTIDE SEQUENCE</scope>
    <source>
        <strain evidence="1">A3-2</strain>
    </source>
</reference>
<dbReference type="EMBL" id="AP019377">
    <property type="protein sequence ID" value="BBH92331.1"/>
    <property type="molecule type" value="Genomic_DNA"/>
</dbReference>
<dbReference type="AlphaFoldDB" id="A0A455SYV9"/>
<proteinExistence type="predicted"/>
<gene>
    <name evidence="1" type="ORF">KTA_05300</name>
</gene>
<evidence type="ECO:0000313" key="1">
    <source>
        <dbReference type="EMBL" id="BBH92331.1"/>
    </source>
</evidence>
<protein>
    <submittedName>
        <fullName evidence="1">Uncharacterized protein</fullName>
    </submittedName>
</protein>
<organism evidence="1">
    <name type="scientific">Thermogemmatispora argillosa</name>
    <dbReference type="NCBI Taxonomy" id="2045280"/>
    <lineage>
        <taxon>Bacteria</taxon>
        <taxon>Bacillati</taxon>
        <taxon>Chloroflexota</taxon>
        <taxon>Ktedonobacteria</taxon>
        <taxon>Thermogemmatisporales</taxon>
        <taxon>Thermogemmatisporaceae</taxon>
        <taxon>Thermogemmatispora</taxon>
    </lineage>
</organism>
<accession>A0A455SYV9</accession>
<name>A0A455SYV9_9CHLR</name>
<sequence length="161" mass="17976">MLEALPGARWSNSYRLFRDGTLLAEIGPALSCRVDGLTVVGRSQAVRRGRYGLIQTYLLEVNGSLMAQAQPSGSGFGRQWSISYGGDEHGYRLRPRRPLAQTFVLERNGTIVGTIRPQMRRLWWLRKAVLDVPDLPLPLILFVFWLVIIHTQGRDAGGGAM</sequence>